<dbReference type="GO" id="GO:0110154">
    <property type="term" value="P:RNA decapping"/>
    <property type="evidence" value="ECO:0007669"/>
    <property type="project" value="TreeGrafter"/>
</dbReference>
<comment type="caution">
    <text evidence="2">The sequence shown here is derived from an EMBL/GenBank/DDBJ whole genome shotgun (WGS) entry which is preliminary data.</text>
</comment>
<sequence>MIARLLRRLGAALGLRVDARPARPEAGDVLYAIGDIHGRADLLHALFRQIDEDQADRAGPAGVEIVLGDFIDRGPASRAVMDLILSRRALGRRVVVLKGNHEEMLLRFLKDPAALKGWRKIGGYPTLLSFGVSPPAFLDAATATACQHEFRAALGTAHLALLGGLDLSFSNGGYFFAHAGVAPARPLNRQRAADLISIRRPFLDHDESFGQVVVHGHTPCRAVEFRSNRINIDTGAYATGVLTCLVLDGDGHRLLQT</sequence>
<organism evidence="2 3">
    <name type="scientific">Aureimonas glaciei</name>
    <dbReference type="NCBI Taxonomy" id="1776957"/>
    <lineage>
        <taxon>Bacteria</taxon>
        <taxon>Pseudomonadati</taxon>
        <taxon>Pseudomonadota</taxon>
        <taxon>Alphaproteobacteria</taxon>
        <taxon>Hyphomicrobiales</taxon>
        <taxon>Aurantimonadaceae</taxon>
        <taxon>Aureimonas</taxon>
    </lineage>
</organism>
<reference evidence="2" key="2">
    <citation type="submission" date="2020-09" db="EMBL/GenBank/DDBJ databases">
        <authorList>
            <person name="Sun Q."/>
            <person name="Zhou Y."/>
        </authorList>
    </citation>
    <scope>NUCLEOTIDE SEQUENCE</scope>
    <source>
        <strain evidence="2">CGMCC 1.15493</strain>
    </source>
</reference>
<dbReference type="InterPro" id="IPR004843">
    <property type="entry name" value="Calcineurin-like_PHP"/>
</dbReference>
<dbReference type="EMBL" id="BMJJ01000010">
    <property type="protein sequence ID" value="GGD31934.1"/>
    <property type="molecule type" value="Genomic_DNA"/>
</dbReference>
<dbReference type="GO" id="GO:0005737">
    <property type="term" value="C:cytoplasm"/>
    <property type="evidence" value="ECO:0007669"/>
    <property type="project" value="TreeGrafter"/>
</dbReference>
<proteinExistence type="predicted"/>
<dbReference type="SUPFAM" id="SSF56300">
    <property type="entry name" value="Metallo-dependent phosphatases"/>
    <property type="match status" value="1"/>
</dbReference>
<dbReference type="PANTHER" id="PTHR42850">
    <property type="entry name" value="METALLOPHOSPHOESTERASE"/>
    <property type="match status" value="1"/>
</dbReference>
<dbReference type="AlphaFoldDB" id="A0A917DFF1"/>
<name>A0A917DFF1_9HYPH</name>
<dbReference type="Pfam" id="PF00149">
    <property type="entry name" value="Metallophos"/>
    <property type="match status" value="1"/>
</dbReference>
<dbReference type="Proteomes" id="UP000613160">
    <property type="component" value="Unassembled WGS sequence"/>
</dbReference>
<feature type="domain" description="Calcineurin-like phosphoesterase" evidence="1">
    <location>
        <begin position="31"/>
        <end position="221"/>
    </location>
</feature>
<dbReference type="InterPro" id="IPR029052">
    <property type="entry name" value="Metallo-depent_PP-like"/>
</dbReference>
<reference evidence="2" key="1">
    <citation type="journal article" date="2014" name="Int. J. Syst. Evol. Microbiol.">
        <title>Complete genome sequence of Corynebacterium casei LMG S-19264T (=DSM 44701T), isolated from a smear-ripened cheese.</title>
        <authorList>
            <consortium name="US DOE Joint Genome Institute (JGI-PGF)"/>
            <person name="Walter F."/>
            <person name="Albersmeier A."/>
            <person name="Kalinowski J."/>
            <person name="Ruckert C."/>
        </authorList>
    </citation>
    <scope>NUCLEOTIDE SEQUENCE</scope>
    <source>
        <strain evidence="2">CGMCC 1.15493</strain>
    </source>
</reference>
<dbReference type="PANTHER" id="PTHR42850:SF4">
    <property type="entry name" value="ZINC-DEPENDENT ENDOPOLYPHOSPHATASE"/>
    <property type="match status" value="1"/>
</dbReference>
<dbReference type="GO" id="GO:0016791">
    <property type="term" value="F:phosphatase activity"/>
    <property type="evidence" value="ECO:0007669"/>
    <property type="project" value="TreeGrafter"/>
</dbReference>
<evidence type="ECO:0000259" key="1">
    <source>
        <dbReference type="Pfam" id="PF00149"/>
    </source>
</evidence>
<dbReference type="RefSeq" id="WP_244640363.1">
    <property type="nucleotide sequence ID" value="NZ_BMJJ01000010.1"/>
</dbReference>
<evidence type="ECO:0000313" key="3">
    <source>
        <dbReference type="Proteomes" id="UP000613160"/>
    </source>
</evidence>
<evidence type="ECO:0000313" key="2">
    <source>
        <dbReference type="EMBL" id="GGD31934.1"/>
    </source>
</evidence>
<gene>
    <name evidence="2" type="primary">prp1</name>
    <name evidence="2" type="ORF">GCM10011335_38750</name>
</gene>
<dbReference type="GO" id="GO:0008803">
    <property type="term" value="F:bis(5'-nucleosyl)-tetraphosphatase (symmetrical) activity"/>
    <property type="evidence" value="ECO:0007669"/>
    <property type="project" value="TreeGrafter"/>
</dbReference>
<dbReference type="InterPro" id="IPR050126">
    <property type="entry name" value="Ap4A_hydrolase"/>
</dbReference>
<accession>A0A917DFF1</accession>
<keyword evidence="3" id="KW-1185">Reference proteome</keyword>
<protein>
    <submittedName>
        <fullName evidence="2">Metallophosphoesterase</fullName>
    </submittedName>
</protein>
<dbReference type="Gene3D" id="3.60.21.10">
    <property type="match status" value="1"/>
</dbReference>